<proteinExistence type="predicted"/>
<dbReference type="InterPro" id="IPR010323">
    <property type="entry name" value="DUF924"/>
</dbReference>
<comment type="caution">
    <text evidence="1">The sequence shown here is derived from an EMBL/GenBank/DDBJ whole genome shotgun (WGS) entry which is preliminary data.</text>
</comment>
<organism evidence="1 2">
    <name type="scientific">Paraburkholderia monticola</name>
    <dbReference type="NCBI Taxonomy" id="1399968"/>
    <lineage>
        <taxon>Bacteria</taxon>
        <taxon>Pseudomonadati</taxon>
        <taxon>Pseudomonadota</taxon>
        <taxon>Betaproteobacteria</taxon>
        <taxon>Burkholderiales</taxon>
        <taxon>Burkholderiaceae</taxon>
        <taxon>Paraburkholderia</taxon>
    </lineage>
</organism>
<accession>A0A149PVT9</accession>
<dbReference type="Pfam" id="PF06041">
    <property type="entry name" value="DUF924"/>
    <property type="match status" value="1"/>
</dbReference>
<keyword evidence="2" id="KW-1185">Reference proteome</keyword>
<gene>
    <name evidence="1" type="ORF">CI15_08615</name>
</gene>
<protein>
    <recommendedName>
        <fullName evidence="3">DUF924 domain-containing protein</fullName>
    </recommendedName>
</protein>
<dbReference type="AlphaFoldDB" id="A0A149PVT9"/>
<name>A0A149PVT9_9BURK</name>
<dbReference type="SUPFAM" id="SSF48452">
    <property type="entry name" value="TPR-like"/>
    <property type="match status" value="1"/>
</dbReference>
<dbReference type="OrthoDB" id="7593450at2"/>
<dbReference type="STRING" id="1399968.CI15_08615"/>
<dbReference type="Proteomes" id="UP000075613">
    <property type="component" value="Unassembled WGS sequence"/>
</dbReference>
<evidence type="ECO:0000313" key="1">
    <source>
        <dbReference type="EMBL" id="KXU89104.1"/>
    </source>
</evidence>
<sequence>MADTPRQAAPTPYSVDADYAALAPRAREVLDCWFGAPDSPEYGQERKLWFKRSDAVDAMLRERFGDLIEAANAGALDAWQASPLGALALVIVLDQFSRNCHRHTARAFAADSKALDTAQRMIASGADRLLPGTQHRAFAYLPFEHDETLASQQESLRLFKQLAAEPDGDGYYQHALRHAKVIERFGRFPHRNAWLGRESSDEEIAFLREPGSSF</sequence>
<reference evidence="1 2" key="1">
    <citation type="journal article" date="2015" name="Int. J. Syst. Evol. Microbiol.">
        <title>Burkholderia monticola sp. nov., isolated from mountain soil.</title>
        <authorList>
            <person name="Baek I."/>
            <person name="Seo B."/>
            <person name="Lee I."/>
            <person name="Yi H."/>
            <person name="Chun J."/>
        </authorList>
    </citation>
    <scope>NUCLEOTIDE SEQUENCE [LARGE SCALE GENOMIC DNA]</scope>
    <source>
        <strain evidence="1 2">JC2948</strain>
    </source>
</reference>
<dbReference type="Gene3D" id="1.20.58.320">
    <property type="entry name" value="TPR-like"/>
    <property type="match status" value="1"/>
</dbReference>
<evidence type="ECO:0000313" key="2">
    <source>
        <dbReference type="Proteomes" id="UP000075613"/>
    </source>
</evidence>
<dbReference type="InterPro" id="IPR011990">
    <property type="entry name" value="TPR-like_helical_dom_sf"/>
</dbReference>
<evidence type="ECO:0008006" key="3">
    <source>
        <dbReference type="Google" id="ProtNLM"/>
    </source>
</evidence>
<dbReference type="Gene3D" id="1.25.40.10">
    <property type="entry name" value="Tetratricopeptide repeat domain"/>
    <property type="match status" value="1"/>
</dbReference>
<dbReference type="RefSeq" id="WP_062126360.1">
    <property type="nucleotide sequence ID" value="NZ_LRBG01000005.1"/>
</dbReference>
<dbReference type="EMBL" id="LRBG01000005">
    <property type="protein sequence ID" value="KXU89104.1"/>
    <property type="molecule type" value="Genomic_DNA"/>
</dbReference>